<dbReference type="RefSeq" id="WP_337695457.1">
    <property type="nucleotide sequence ID" value="NZ_JBBEGN010000006.1"/>
</dbReference>
<accession>A0ABU8MQE6</accession>
<dbReference type="PANTHER" id="PTHR33392">
    <property type="entry name" value="POLYISOPRENYL-TEICHOIC ACID--PEPTIDOGLYCAN TEICHOIC ACID TRANSFERASE TAGU"/>
    <property type="match status" value="1"/>
</dbReference>
<evidence type="ECO:0000259" key="3">
    <source>
        <dbReference type="Pfam" id="PF03816"/>
    </source>
</evidence>
<name>A0ABU8MQE6_9PSEU</name>
<keyword evidence="2" id="KW-0472">Membrane</keyword>
<feature type="domain" description="Cell envelope-related transcriptional attenuator" evidence="3">
    <location>
        <begin position="99"/>
        <end position="232"/>
    </location>
</feature>
<evidence type="ECO:0000256" key="1">
    <source>
        <dbReference type="ARBA" id="ARBA00006068"/>
    </source>
</evidence>
<dbReference type="Pfam" id="PF03816">
    <property type="entry name" value="LytR_cpsA_psr"/>
    <property type="match status" value="1"/>
</dbReference>
<dbReference type="Gene3D" id="3.40.630.190">
    <property type="entry name" value="LCP protein"/>
    <property type="match status" value="1"/>
</dbReference>
<comment type="similarity">
    <text evidence="1">Belongs to the LytR/CpsA/Psr (LCP) family.</text>
</comment>
<keyword evidence="5" id="KW-1185">Reference proteome</keyword>
<keyword evidence="2" id="KW-0812">Transmembrane</keyword>
<evidence type="ECO:0000313" key="5">
    <source>
        <dbReference type="Proteomes" id="UP001385809"/>
    </source>
</evidence>
<proteinExistence type="inferred from homology"/>
<gene>
    <name evidence="4" type="ORF">WCD74_13975</name>
</gene>
<evidence type="ECO:0000256" key="2">
    <source>
        <dbReference type="SAM" id="Phobius"/>
    </source>
</evidence>
<feature type="transmembrane region" description="Helical" evidence="2">
    <location>
        <begin position="21"/>
        <end position="42"/>
    </location>
</feature>
<dbReference type="InterPro" id="IPR004474">
    <property type="entry name" value="LytR_CpsA_psr"/>
</dbReference>
<comment type="caution">
    <text evidence="4">The sequence shown here is derived from an EMBL/GenBank/DDBJ whole genome shotgun (WGS) entry which is preliminary data.</text>
</comment>
<reference evidence="4 5" key="1">
    <citation type="submission" date="2024-03" db="EMBL/GenBank/DDBJ databases">
        <title>Actinomycetospora sp. OC33-EN08, a novel actinomycete isolated from wild orchid (Aerides multiflora).</title>
        <authorList>
            <person name="Suriyachadkun C."/>
        </authorList>
    </citation>
    <scope>NUCLEOTIDE SEQUENCE [LARGE SCALE GENOMIC DNA]</scope>
    <source>
        <strain evidence="4 5">OC33-EN08</strain>
    </source>
</reference>
<dbReference type="NCBIfam" id="TIGR00350">
    <property type="entry name" value="lytR_cpsA_psr"/>
    <property type="match status" value="1"/>
</dbReference>
<dbReference type="PANTHER" id="PTHR33392:SF6">
    <property type="entry name" value="POLYISOPRENYL-TEICHOIC ACID--PEPTIDOGLYCAN TEICHOIC ACID TRANSFERASE TAGU"/>
    <property type="match status" value="1"/>
</dbReference>
<dbReference type="EMBL" id="JBBEGN010000006">
    <property type="protein sequence ID" value="MEJ2868875.1"/>
    <property type="molecule type" value="Genomic_DNA"/>
</dbReference>
<keyword evidence="2" id="KW-1133">Transmembrane helix</keyword>
<evidence type="ECO:0000313" key="4">
    <source>
        <dbReference type="EMBL" id="MEJ2868875.1"/>
    </source>
</evidence>
<dbReference type="Proteomes" id="UP001385809">
    <property type="component" value="Unassembled WGS sequence"/>
</dbReference>
<protein>
    <submittedName>
        <fullName evidence="4">LCP family protein</fullName>
    </submittedName>
</protein>
<organism evidence="4 5">
    <name type="scientific">Actinomycetospora aurantiaca</name>
    <dbReference type="NCBI Taxonomy" id="3129233"/>
    <lineage>
        <taxon>Bacteria</taxon>
        <taxon>Bacillati</taxon>
        <taxon>Actinomycetota</taxon>
        <taxon>Actinomycetes</taxon>
        <taxon>Pseudonocardiales</taxon>
        <taxon>Pseudonocardiaceae</taxon>
        <taxon>Actinomycetospora</taxon>
    </lineage>
</organism>
<dbReference type="InterPro" id="IPR050922">
    <property type="entry name" value="LytR/CpsA/Psr_CW_biosynth"/>
</dbReference>
<sequence>MTNTTVSRPGASRERRRRRQARTALVVIAVLAVAVVVAVLAVGTHVVGRTVRYPDVFGPIPESSRPAPAADGAQTYLLVGTDDGSPVRAYFGSPIAGSTIQVVRLAPDGESAQVVGISRDTPAPVEGGAGGTAPLGSALATGGPTGLVRAVEGLTGVRVDHFATVDFPGFRGLVDRFGGIDVGVAAPTTGGAPLERMDGAQALAYLRAADLPGGEASRVAREQNVLRGLLSGAAQASPLALPGTVADLSHVVGFDDTMGVVSILRLGADLATMRGEAITFVTAPIAGPGAPGDRGRPAQLLAPSASTLFTALRDGRVGDWVAQNRPSQAVTAPR</sequence>